<dbReference type="InterPro" id="IPR005174">
    <property type="entry name" value="KIB1-4_b-propeller"/>
</dbReference>
<proteinExistence type="predicted"/>
<dbReference type="AlphaFoldDB" id="A0A0Q3EF46"/>
<name>A0A0Q3EF46_BRADI</name>
<feature type="domain" description="KIB1-4 beta-propeller" evidence="1">
    <location>
        <begin position="216"/>
        <end position="304"/>
    </location>
</feature>
<protein>
    <recommendedName>
        <fullName evidence="1">KIB1-4 beta-propeller domain-containing protein</fullName>
    </recommendedName>
</protein>
<evidence type="ECO:0000313" key="4">
    <source>
        <dbReference type="Proteomes" id="UP000008810"/>
    </source>
</evidence>
<dbReference type="PANTHER" id="PTHR33165">
    <property type="entry name" value="F-BOX DOMAIN CONTAINING PROTEIN-LIKE-RELATED"/>
    <property type="match status" value="1"/>
</dbReference>
<dbReference type="Gramene" id="KQJ86295">
    <property type="protein sequence ID" value="KQJ86295"/>
    <property type="gene ID" value="BRADI_4g04511v3"/>
</dbReference>
<dbReference type="EMBL" id="CM000883">
    <property type="protein sequence ID" value="KQJ86295.1"/>
    <property type="molecule type" value="Genomic_DNA"/>
</dbReference>
<accession>A0A0Q3EF46</accession>
<dbReference type="EnsemblPlants" id="KQJ86295">
    <property type="protein sequence ID" value="KQJ86295"/>
    <property type="gene ID" value="BRADI_4g04511v3"/>
</dbReference>
<gene>
    <name evidence="2" type="ORF">BRADI_4g04511v3</name>
</gene>
<evidence type="ECO:0000313" key="3">
    <source>
        <dbReference type="EnsemblPlants" id="KQJ86295"/>
    </source>
</evidence>
<dbReference type="InParanoid" id="A0A0Q3EF46"/>
<keyword evidence="4" id="KW-1185">Reference proteome</keyword>
<dbReference type="Pfam" id="PF03478">
    <property type="entry name" value="Beta-prop_KIB1-4"/>
    <property type="match status" value="1"/>
</dbReference>
<reference evidence="3" key="3">
    <citation type="submission" date="2018-08" db="UniProtKB">
        <authorList>
            <consortium name="EnsemblPlants"/>
        </authorList>
    </citation>
    <scope>IDENTIFICATION</scope>
    <source>
        <strain evidence="3">cv. Bd21</strain>
    </source>
</reference>
<sequence length="312" mass="34264">MASADWSSLPSEMVRCVAEKLIATNDIDAYMDMRAVCPDWRSAIASPTPPGGAHGGDLRFRPRQWIMLDDEESKADGDDARLFLNVSTGRFLRRRLPLPRDDDDDDTHHVLTGASVDGLLILVDTQERHHAAVLLNPFTGHALRLAAPIPLHGKILLLLPGGALSMSRVVAHGGHVYLLIRGLLYKSDAEFRNLYGTLRAAGTSEVILAAAAQGPDQDWAEPDDRFLVESAGDLLLVHRLKRLFRVFKVDGDRNVLEPVRSLGGRALFLGLRCLSVDANKLPAVHGDCIYHYTQGPGNDGTTVYKYDLSDNM</sequence>
<organism evidence="2">
    <name type="scientific">Brachypodium distachyon</name>
    <name type="common">Purple false brome</name>
    <name type="synonym">Trachynia distachya</name>
    <dbReference type="NCBI Taxonomy" id="15368"/>
    <lineage>
        <taxon>Eukaryota</taxon>
        <taxon>Viridiplantae</taxon>
        <taxon>Streptophyta</taxon>
        <taxon>Embryophyta</taxon>
        <taxon>Tracheophyta</taxon>
        <taxon>Spermatophyta</taxon>
        <taxon>Magnoliopsida</taxon>
        <taxon>Liliopsida</taxon>
        <taxon>Poales</taxon>
        <taxon>Poaceae</taxon>
        <taxon>BOP clade</taxon>
        <taxon>Pooideae</taxon>
        <taxon>Stipodae</taxon>
        <taxon>Brachypodieae</taxon>
        <taxon>Brachypodium</taxon>
    </lineage>
</organism>
<dbReference type="Proteomes" id="UP000008810">
    <property type="component" value="Chromosome 4"/>
</dbReference>
<evidence type="ECO:0000259" key="1">
    <source>
        <dbReference type="Pfam" id="PF03478"/>
    </source>
</evidence>
<dbReference type="PANTHER" id="PTHR33165:SF35">
    <property type="entry name" value="DUF295 DOMAIN-CONTAINING PROTEIN"/>
    <property type="match status" value="1"/>
</dbReference>
<evidence type="ECO:0000313" key="2">
    <source>
        <dbReference type="EMBL" id="KQJ86295.1"/>
    </source>
</evidence>
<dbReference type="OrthoDB" id="692212at2759"/>
<reference evidence="2 3" key="1">
    <citation type="journal article" date="2010" name="Nature">
        <title>Genome sequencing and analysis of the model grass Brachypodium distachyon.</title>
        <authorList>
            <consortium name="International Brachypodium Initiative"/>
        </authorList>
    </citation>
    <scope>NUCLEOTIDE SEQUENCE [LARGE SCALE GENOMIC DNA]</scope>
    <source>
        <strain evidence="2 3">Bd21</strain>
    </source>
</reference>
<reference evidence="2" key="2">
    <citation type="submission" date="2017-06" db="EMBL/GenBank/DDBJ databases">
        <title>WGS assembly of Brachypodium distachyon.</title>
        <authorList>
            <consortium name="The International Brachypodium Initiative"/>
            <person name="Lucas S."/>
            <person name="Harmon-Smith M."/>
            <person name="Lail K."/>
            <person name="Tice H."/>
            <person name="Grimwood J."/>
            <person name="Bruce D."/>
            <person name="Barry K."/>
            <person name="Shu S."/>
            <person name="Lindquist E."/>
            <person name="Wang M."/>
            <person name="Pitluck S."/>
            <person name="Vogel J.P."/>
            <person name="Garvin D.F."/>
            <person name="Mockler T.C."/>
            <person name="Schmutz J."/>
            <person name="Rokhsar D."/>
            <person name="Bevan M.W."/>
        </authorList>
    </citation>
    <scope>NUCLEOTIDE SEQUENCE</scope>
    <source>
        <strain evidence="2">Bd21</strain>
    </source>
</reference>